<protein>
    <submittedName>
        <fullName evidence="1">Uncharacterized protein</fullName>
    </submittedName>
</protein>
<dbReference type="OrthoDB" id="3266795at2"/>
<evidence type="ECO:0000313" key="1">
    <source>
        <dbReference type="EMBL" id="TCD53895.1"/>
    </source>
</evidence>
<organism evidence="1 2">
    <name type="scientific">Alloscardovia theropitheci</name>
    <dbReference type="NCBI Taxonomy" id="2496842"/>
    <lineage>
        <taxon>Bacteria</taxon>
        <taxon>Bacillati</taxon>
        <taxon>Actinomycetota</taxon>
        <taxon>Actinomycetes</taxon>
        <taxon>Bifidobacteriales</taxon>
        <taxon>Bifidobacteriaceae</taxon>
        <taxon>Alloscardovia</taxon>
    </lineage>
</organism>
<dbReference type="AlphaFoldDB" id="A0A4R0QS27"/>
<gene>
    <name evidence="1" type="ORF">EJ419_06480</name>
</gene>
<name>A0A4R0QS27_9BIFI</name>
<dbReference type="Proteomes" id="UP000291289">
    <property type="component" value="Unassembled WGS sequence"/>
</dbReference>
<proteinExistence type="predicted"/>
<dbReference type="EMBL" id="RXLP01000025">
    <property type="protein sequence ID" value="TCD53895.1"/>
    <property type="molecule type" value="Genomic_DNA"/>
</dbReference>
<evidence type="ECO:0000313" key="2">
    <source>
        <dbReference type="Proteomes" id="UP000291289"/>
    </source>
</evidence>
<keyword evidence="2" id="KW-1185">Reference proteome</keyword>
<accession>A0A4R0QS27</accession>
<sequence>MITFPVLFRILHKYLGSSDTVPQFFREFMQRITNVPEAEWGMKTDASGRLLDGTIRTYTKRGISGAVARNIIDHLSLGGM</sequence>
<reference evidence="1 2" key="1">
    <citation type="submission" date="2018-12" db="EMBL/GenBank/DDBJ databases">
        <title>Alloscrdovia theropitheci sp. nov: a novel taxon from the feces of the bleeding-herat monkey (Theropithecus geleda).</title>
        <authorList>
            <person name="Modesto M."/>
        </authorList>
    </citation>
    <scope>NUCLEOTIDE SEQUENCE [LARGE SCALE GENOMIC DNA]</scope>
    <source>
        <strain evidence="1 2">GLDI4/2</strain>
    </source>
</reference>
<comment type="caution">
    <text evidence="1">The sequence shown here is derived from an EMBL/GenBank/DDBJ whole genome shotgun (WGS) entry which is preliminary data.</text>
</comment>
<dbReference type="RefSeq" id="WP_131284825.1">
    <property type="nucleotide sequence ID" value="NZ_RXLP01000025.1"/>
</dbReference>